<keyword evidence="3" id="KW-1185">Reference proteome</keyword>
<evidence type="ECO:0000313" key="2">
    <source>
        <dbReference type="EMBL" id="KAF8796960.1"/>
    </source>
</evidence>
<accession>A0A8T0G4H3</accession>
<comment type="caution">
    <text evidence="2">The sequence shown here is derived from an EMBL/GenBank/DDBJ whole genome shotgun (WGS) entry which is preliminary data.</text>
</comment>
<dbReference type="EMBL" id="JABXBU010000001">
    <property type="protein sequence ID" value="KAF8796960.1"/>
    <property type="molecule type" value="Genomic_DNA"/>
</dbReference>
<dbReference type="Proteomes" id="UP000807504">
    <property type="component" value="Unassembled WGS sequence"/>
</dbReference>
<name>A0A8T0G4H3_ARGBR</name>
<evidence type="ECO:0000256" key="1">
    <source>
        <dbReference type="SAM" id="SignalP"/>
    </source>
</evidence>
<protein>
    <submittedName>
        <fullName evidence="2">Uncharacterized protein</fullName>
    </submittedName>
</protein>
<reference evidence="2" key="2">
    <citation type="submission" date="2020-06" db="EMBL/GenBank/DDBJ databases">
        <authorList>
            <person name="Sheffer M."/>
        </authorList>
    </citation>
    <scope>NUCLEOTIDE SEQUENCE</scope>
</reference>
<keyword evidence="1" id="KW-0732">Signal</keyword>
<dbReference type="AlphaFoldDB" id="A0A8T0G4H3"/>
<gene>
    <name evidence="2" type="ORF">HNY73_001284</name>
</gene>
<organism evidence="2 3">
    <name type="scientific">Argiope bruennichi</name>
    <name type="common">Wasp spider</name>
    <name type="synonym">Aranea bruennichi</name>
    <dbReference type="NCBI Taxonomy" id="94029"/>
    <lineage>
        <taxon>Eukaryota</taxon>
        <taxon>Metazoa</taxon>
        <taxon>Ecdysozoa</taxon>
        <taxon>Arthropoda</taxon>
        <taxon>Chelicerata</taxon>
        <taxon>Arachnida</taxon>
        <taxon>Araneae</taxon>
        <taxon>Araneomorphae</taxon>
        <taxon>Entelegynae</taxon>
        <taxon>Araneoidea</taxon>
        <taxon>Araneidae</taxon>
        <taxon>Argiope</taxon>
    </lineage>
</organism>
<evidence type="ECO:0000313" key="3">
    <source>
        <dbReference type="Proteomes" id="UP000807504"/>
    </source>
</evidence>
<feature type="signal peptide" evidence="1">
    <location>
        <begin position="1"/>
        <end position="27"/>
    </location>
</feature>
<reference evidence="2" key="1">
    <citation type="journal article" date="2020" name="bioRxiv">
        <title>Chromosome-level reference genome of the European wasp spider Argiope bruennichi: a resource for studies on range expansion and evolutionary adaptation.</title>
        <authorList>
            <person name="Sheffer M.M."/>
            <person name="Hoppe A."/>
            <person name="Krehenwinkel H."/>
            <person name="Uhl G."/>
            <person name="Kuss A.W."/>
            <person name="Jensen L."/>
            <person name="Jensen C."/>
            <person name="Gillespie R.G."/>
            <person name="Hoff K.J."/>
            <person name="Prost S."/>
        </authorList>
    </citation>
    <scope>NUCLEOTIDE SEQUENCE</scope>
</reference>
<feature type="chain" id="PRO_5035766630" evidence="1">
    <location>
        <begin position="28"/>
        <end position="189"/>
    </location>
</feature>
<proteinExistence type="predicted"/>
<sequence length="189" mass="21352">MTKRKSCQPFIESLIAIWIFLSSDLLSANLCGQECWNIGSCRLGMAELRSADTERFECWRVMSYPKLNDLVNSPDVIGTRAIHIRALGLENYQSSIWSDSMNALYGSKEMELGLRLFTSQVYWNRVNSPILKTGGAHRWSIKRQAYLPSARCNGPRNLLNLFGGRSGKLAEKALIEDWPVSETCQISTL</sequence>